<dbReference type="GO" id="GO:0022857">
    <property type="term" value="F:transmembrane transporter activity"/>
    <property type="evidence" value="ECO:0007669"/>
    <property type="project" value="InterPro"/>
</dbReference>
<feature type="transmembrane region" description="Helical" evidence="7">
    <location>
        <begin position="111"/>
        <end position="137"/>
    </location>
</feature>
<dbReference type="Gene3D" id="1.20.1730.10">
    <property type="entry name" value="Sodium/glucose cotransporter"/>
    <property type="match status" value="1"/>
</dbReference>
<feature type="transmembrane region" description="Helical" evidence="7">
    <location>
        <begin position="623"/>
        <end position="642"/>
    </location>
</feature>
<dbReference type="Proteomes" id="UP000663887">
    <property type="component" value="Unassembled WGS sequence"/>
</dbReference>
<accession>A0A816ZVW9</accession>
<dbReference type="InterPro" id="IPR003661">
    <property type="entry name" value="HisK_dim/P_dom"/>
</dbReference>
<evidence type="ECO:0000256" key="5">
    <source>
        <dbReference type="ARBA" id="ARBA00022989"/>
    </source>
</evidence>
<feature type="transmembrane region" description="Helical" evidence="7">
    <location>
        <begin position="356"/>
        <end position="378"/>
    </location>
</feature>
<dbReference type="InterPro" id="IPR050277">
    <property type="entry name" value="Sodium:Solute_Symporter"/>
</dbReference>
<dbReference type="AlphaFoldDB" id="A0A816ZVW9"/>
<feature type="transmembrane region" description="Helical" evidence="7">
    <location>
        <begin position="279"/>
        <end position="297"/>
    </location>
</feature>
<feature type="transmembrane region" description="Helical" evidence="7">
    <location>
        <begin position="592"/>
        <end position="611"/>
    </location>
</feature>
<feature type="transmembrane region" description="Helical" evidence="7">
    <location>
        <begin position="545"/>
        <end position="565"/>
    </location>
</feature>
<evidence type="ECO:0000256" key="6">
    <source>
        <dbReference type="ARBA" id="ARBA00023136"/>
    </source>
</evidence>
<evidence type="ECO:0000256" key="7">
    <source>
        <dbReference type="SAM" id="Phobius"/>
    </source>
</evidence>
<dbReference type="PANTHER" id="PTHR48086">
    <property type="entry name" value="SODIUM/PROLINE SYMPORTER-RELATED"/>
    <property type="match status" value="1"/>
</dbReference>
<feature type="transmembrane region" description="Helical" evidence="7">
    <location>
        <begin position="482"/>
        <end position="501"/>
    </location>
</feature>
<evidence type="ECO:0000313" key="8">
    <source>
        <dbReference type="EMBL" id="CAF2235291.1"/>
    </source>
</evidence>
<comment type="caution">
    <text evidence="8">The sequence shown here is derived from an EMBL/GenBank/DDBJ whole genome shotgun (WGS) entry which is preliminary data.</text>
</comment>
<evidence type="ECO:0000256" key="2">
    <source>
        <dbReference type="ARBA" id="ARBA00006434"/>
    </source>
</evidence>
<dbReference type="GO" id="GO:0005886">
    <property type="term" value="C:plasma membrane"/>
    <property type="evidence" value="ECO:0007669"/>
    <property type="project" value="TreeGrafter"/>
</dbReference>
<keyword evidence="4 7" id="KW-0812">Transmembrane</keyword>
<evidence type="ECO:0000256" key="1">
    <source>
        <dbReference type="ARBA" id="ARBA00004141"/>
    </source>
</evidence>
<feature type="transmembrane region" description="Helical" evidence="7">
    <location>
        <begin position="235"/>
        <end position="259"/>
    </location>
</feature>
<gene>
    <name evidence="8" type="ORF">XDN619_LOCUS34552</name>
</gene>
<feature type="transmembrane region" description="Helical" evidence="7">
    <location>
        <begin position="62"/>
        <end position="83"/>
    </location>
</feature>
<evidence type="ECO:0008006" key="10">
    <source>
        <dbReference type="Google" id="ProtNLM"/>
    </source>
</evidence>
<feature type="transmembrane region" description="Helical" evidence="7">
    <location>
        <begin position="385"/>
        <end position="403"/>
    </location>
</feature>
<dbReference type="CDD" id="cd00082">
    <property type="entry name" value="HisKA"/>
    <property type="match status" value="1"/>
</dbReference>
<protein>
    <recommendedName>
        <fullName evidence="10">Histidine kinase</fullName>
    </recommendedName>
</protein>
<dbReference type="InterPro" id="IPR038377">
    <property type="entry name" value="Na/Glc_symporter_sf"/>
</dbReference>
<dbReference type="Gene3D" id="1.10.287.130">
    <property type="match status" value="1"/>
</dbReference>
<evidence type="ECO:0000256" key="4">
    <source>
        <dbReference type="ARBA" id="ARBA00022692"/>
    </source>
</evidence>
<name>A0A816ZVW9_9BILA</name>
<evidence type="ECO:0000313" key="9">
    <source>
        <dbReference type="Proteomes" id="UP000663887"/>
    </source>
</evidence>
<dbReference type="GO" id="GO:0000155">
    <property type="term" value="F:phosphorelay sensor kinase activity"/>
    <property type="evidence" value="ECO:0007669"/>
    <property type="project" value="InterPro"/>
</dbReference>
<dbReference type="EMBL" id="CAJNRG010017616">
    <property type="protein sequence ID" value="CAF2235291.1"/>
    <property type="molecule type" value="Genomic_DNA"/>
</dbReference>
<dbReference type="CDD" id="cd10322">
    <property type="entry name" value="SLC5sbd"/>
    <property type="match status" value="1"/>
</dbReference>
<reference evidence="8" key="1">
    <citation type="submission" date="2021-02" db="EMBL/GenBank/DDBJ databases">
        <authorList>
            <person name="Nowell W R."/>
        </authorList>
    </citation>
    <scope>NUCLEOTIDE SEQUENCE</scope>
</reference>
<proteinExistence type="inferred from homology"/>
<keyword evidence="3" id="KW-0813">Transport</keyword>
<comment type="subcellular location">
    <subcellularLocation>
        <location evidence="1">Membrane</location>
        <topology evidence="1">Multi-pass membrane protein</topology>
    </subcellularLocation>
</comment>
<feature type="transmembrane region" description="Helical" evidence="7">
    <location>
        <begin position="149"/>
        <end position="167"/>
    </location>
</feature>
<dbReference type="PROSITE" id="PS50283">
    <property type="entry name" value="NA_SOLUT_SYMP_3"/>
    <property type="match status" value="1"/>
</dbReference>
<organism evidence="8 9">
    <name type="scientific">Rotaria magnacalcarata</name>
    <dbReference type="NCBI Taxonomy" id="392030"/>
    <lineage>
        <taxon>Eukaryota</taxon>
        <taxon>Metazoa</taxon>
        <taxon>Spiralia</taxon>
        <taxon>Gnathifera</taxon>
        <taxon>Rotifera</taxon>
        <taxon>Eurotatoria</taxon>
        <taxon>Bdelloidea</taxon>
        <taxon>Philodinida</taxon>
        <taxon>Philodinidae</taxon>
        <taxon>Rotaria</taxon>
    </lineage>
</organism>
<keyword evidence="6 7" id="KW-0472">Membrane</keyword>
<sequence>MAFLIANLIFGIFSGLGIKNIKGYALGGRNFATSTIVATIAATWIGGSNFSITIAETHKQGIFFLACSLAEAVSFWLIAYFYAPRMGEFLGKLSVADAMHDIYQSRYVRGIIAIFSTVPAVGRVAMQFLVLQAILNLWLGIKAVTFTDLIQFFTFGVVIPMVAFLVWKSFSDNEVIISTVMADPLFHYNTISDGEKQGIMDTLYLCLFLMIPLLDPAIFQRISMSKNTSQVSRSFLIAIFFILFCDALVHTVIGVLFRADHNIVDLNADNVIQYVMDHYLHYGFKGIFVVGIMSMVMSTADSYINSSAVLLSYDFPKALGIEINEKKQLQLARFCSLFVGMLALSVSLFAENLLALLLSVYSFYMPIVTVPFTLAIFGFRTISRALLISMAVGFVTVVYFELFSDEYHIISGIPGTLVSLIFLIGSHYILREKGGWVGIKDQEQFDAVMLEKKQRRNCFVRFVKNFSLVKFCQNNTPNEERIFVYFGLFCIVAIFSNAYSLPRYLQEQYSSILDPIYYSVLILSTTFIIYPLWSKNFKNKVFISILWNIAIFYNLAFSSTFIVIISQFDQMQLTILMASLIVVGILMRWQVAILTIISGTIVSIWCYKIYVDVNFLPQNIGTLQFKITYSILLVTAMLIAFFKPKQERDQLIQDKAEHLDLKIQDQGEMLEKALKLKHEFLANLEHEGNTPISTIVGMTDLLESNYDGFVA</sequence>
<dbReference type="InterPro" id="IPR036097">
    <property type="entry name" value="HisK_dim/P_sf"/>
</dbReference>
<dbReference type="PANTHER" id="PTHR48086:SF7">
    <property type="entry name" value="SODIUM-SOLUTE SYMPORTER-RELATED"/>
    <property type="match status" value="1"/>
</dbReference>
<comment type="similarity">
    <text evidence="2">Belongs to the sodium:solute symporter (SSF) (TC 2.A.21) family.</text>
</comment>
<feature type="transmembrane region" description="Helical" evidence="7">
    <location>
        <begin position="409"/>
        <end position="430"/>
    </location>
</feature>
<feature type="transmembrane region" description="Helical" evidence="7">
    <location>
        <begin position="516"/>
        <end position="533"/>
    </location>
</feature>
<keyword evidence="5 7" id="KW-1133">Transmembrane helix</keyword>
<dbReference type="InterPro" id="IPR001734">
    <property type="entry name" value="Na/solute_symporter"/>
</dbReference>
<feature type="transmembrane region" description="Helical" evidence="7">
    <location>
        <begin position="202"/>
        <end position="223"/>
    </location>
</feature>
<dbReference type="SUPFAM" id="SSF47384">
    <property type="entry name" value="Homodimeric domain of signal transducing histidine kinase"/>
    <property type="match status" value="1"/>
</dbReference>
<evidence type="ECO:0000256" key="3">
    <source>
        <dbReference type="ARBA" id="ARBA00022448"/>
    </source>
</evidence>
<feature type="transmembrane region" description="Helical" evidence="7">
    <location>
        <begin position="33"/>
        <end position="55"/>
    </location>
</feature>